<dbReference type="AlphaFoldDB" id="A0A9W7DRS8"/>
<comment type="caution">
    <text evidence="2">The sequence shown here is derived from an EMBL/GenBank/DDBJ whole genome shotgun (WGS) entry which is preliminary data.</text>
</comment>
<dbReference type="GO" id="GO:0043565">
    <property type="term" value="F:sequence-specific DNA binding"/>
    <property type="evidence" value="ECO:0007669"/>
    <property type="project" value="TreeGrafter"/>
</dbReference>
<evidence type="ECO:0000313" key="3">
    <source>
        <dbReference type="Proteomes" id="UP001165085"/>
    </source>
</evidence>
<dbReference type="GO" id="GO:0045905">
    <property type="term" value="P:positive regulation of translational termination"/>
    <property type="evidence" value="ECO:0007669"/>
    <property type="project" value="TreeGrafter"/>
</dbReference>
<dbReference type="OrthoDB" id="203487at2759"/>
<dbReference type="Pfam" id="PF13621">
    <property type="entry name" value="Cupin_8"/>
    <property type="match status" value="1"/>
</dbReference>
<dbReference type="Proteomes" id="UP001165085">
    <property type="component" value="Unassembled WGS sequence"/>
</dbReference>
<evidence type="ECO:0000259" key="1">
    <source>
        <dbReference type="PROSITE" id="PS51184"/>
    </source>
</evidence>
<reference evidence="3" key="1">
    <citation type="journal article" date="2023" name="Commun. Biol.">
        <title>Genome analysis of Parmales, the sister group of diatoms, reveals the evolutionary specialization of diatoms from phago-mixotrophs to photoautotrophs.</title>
        <authorList>
            <person name="Ban H."/>
            <person name="Sato S."/>
            <person name="Yoshikawa S."/>
            <person name="Yamada K."/>
            <person name="Nakamura Y."/>
            <person name="Ichinomiya M."/>
            <person name="Sato N."/>
            <person name="Blanc-Mathieu R."/>
            <person name="Endo H."/>
            <person name="Kuwata A."/>
            <person name="Ogata H."/>
        </authorList>
    </citation>
    <scope>NUCLEOTIDE SEQUENCE [LARGE SCALE GENOMIC DNA]</scope>
    <source>
        <strain evidence="3">NIES 3701</strain>
    </source>
</reference>
<dbReference type="InterPro" id="IPR041667">
    <property type="entry name" value="Cupin_8"/>
</dbReference>
<dbReference type="InterPro" id="IPR050910">
    <property type="entry name" value="JMJD6_ArgDemeth/LysHydrox"/>
</dbReference>
<dbReference type="PANTHER" id="PTHR12480">
    <property type="entry name" value="ARGININE DEMETHYLASE AND LYSYL-HYDROXYLASE JMJD"/>
    <property type="match status" value="1"/>
</dbReference>
<gene>
    <name evidence="2" type="ORF">TrST_g13559</name>
</gene>
<dbReference type="PANTHER" id="PTHR12480:SF6">
    <property type="entry name" value="2-OXOGLUTARATE AND IRON-DEPENDENT OXYGENASE JMJD4"/>
    <property type="match status" value="1"/>
</dbReference>
<dbReference type="GO" id="GO:0005737">
    <property type="term" value="C:cytoplasm"/>
    <property type="evidence" value="ECO:0007669"/>
    <property type="project" value="TreeGrafter"/>
</dbReference>
<accession>A0A9W7DRS8</accession>
<organism evidence="2 3">
    <name type="scientific">Triparma strigata</name>
    <dbReference type="NCBI Taxonomy" id="1606541"/>
    <lineage>
        <taxon>Eukaryota</taxon>
        <taxon>Sar</taxon>
        <taxon>Stramenopiles</taxon>
        <taxon>Ochrophyta</taxon>
        <taxon>Bolidophyceae</taxon>
        <taxon>Parmales</taxon>
        <taxon>Triparmaceae</taxon>
        <taxon>Triparma</taxon>
    </lineage>
</organism>
<dbReference type="SUPFAM" id="SSF51197">
    <property type="entry name" value="Clavaminate synthase-like"/>
    <property type="match status" value="1"/>
</dbReference>
<proteinExistence type="predicted"/>
<dbReference type="EMBL" id="BRXY01000013">
    <property type="protein sequence ID" value="GMH52803.1"/>
    <property type="molecule type" value="Genomic_DNA"/>
</dbReference>
<evidence type="ECO:0000313" key="2">
    <source>
        <dbReference type="EMBL" id="GMH52803.1"/>
    </source>
</evidence>
<protein>
    <recommendedName>
        <fullName evidence="1">JmjC domain-containing protein</fullName>
    </recommendedName>
</protein>
<sequence>MASSAGGSSKSLSLLVYNIWTRDGSDDSALAPKFLDGGIDALGLLMYLRSGEELDLGEEEEDYEEDYAAIEREQASELSYERFVEKYMAPNQPVIITGLTESWRATTELLDGEGASLDVDRLEEEYGECTAPVHVSDVPKGHPFGGLSRPATEEMTVAAYCEYWRDRRPSSPESPNETYLYLKDWKPHAIPKKVPMYSCPAYFKEDWLNDLNGSYKFVYLGPANTCTRLHADVLRSYSWSSNVTGRKRWYLIPPEHTYMLFDVFGKALAPHIHFDLESELNAVMFPGLRLARRHAVFVDQVKCETIFVPSGWHHSVENLEDTLSINHNWLNGFNLEGSWRKLKDEILNERDHMKTARNVEGIEQEFRAGTEGVGGGGRMEDESQIKKDLVLLYELLAHQLEINSKLRDRELQSIVEILEGMIELVGNGKESESESDYGDEYAGVRRSTDWRPEDLLMVVTQELGIG</sequence>
<dbReference type="SMART" id="SM00558">
    <property type="entry name" value="JmjC"/>
    <property type="match status" value="1"/>
</dbReference>
<dbReference type="Gene3D" id="2.60.120.650">
    <property type="entry name" value="Cupin"/>
    <property type="match status" value="1"/>
</dbReference>
<dbReference type="GO" id="GO:0005634">
    <property type="term" value="C:nucleus"/>
    <property type="evidence" value="ECO:0007669"/>
    <property type="project" value="TreeGrafter"/>
</dbReference>
<dbReference type="GO" id="GO:0016706">
    <property type="term" value="F:2-oxoglutarate-dependent dioxygenase activity"/>
    <property type="evidence" value="ECO:0007669"/>
    <property type="project" value="TreeGrafter"/>
</dbReference>
<name>A0A9W7DRS8_9STRA</name>
<dbReference type="PROSITE" id="PS51184">
    <property type="entry name" value="JMJC"/>
    <property type="match status" value="1"/>
</dbReference>
<feature type="domain" description="JmjC" evidence="1">
    <location>
        <begin position="175"/>
        <end position="346"/>
    </location>
</feature>
<keyword evidence="3" id="KW-1185">Reference proteome</keyword>
<dbReference type="InterPro" id="IPR003347">
    <property type="entry name" value="JmjC_dom"/>
</dbReference>